<evidence type="ECO:0000313" key="1">
    <source>
        <dbReference type="EMBL" id="KKN70409.1"/>
    </source>
</evidence>
<reference evidence="1" key="1">
    <citation type="journal article" date="2015" name="Nature">
        <title>Complex archaea that bridge the gap between prokaryotes and eukaryotes.</title>
        <authorList>
            <person name="Spang A."/>
            <person name="Saw J.H."/>
            <person name="Jorgensen S.L."/>
            <person name="Zaremba-Niedzwiedzka K."/>
            <person name="Martijn J."/>
            <person name="Lind A.E."/>
            <person name="van Eijk R."/>
            <person name="Schleper C."/>
            <person name="Guy L."/>
            <person name="Ettema T.J."/>
        </authorList>
    </citation>
    <scope>NUCLEOTIDE SEQUENCE</scope>
</reference>
<dbReference type="EMBL" id="LAZR01000403">
    <property type="protein sequence ID" value="KKN70409.1"/>
    <property type="molecule type" value="Genomic_DNA"/>
</dbReference>
<protein>
    <submittedName>
        <fullName evidence="1">Uncharacterized protein</fullName>
    </submittedName>
</protein>
<comment type="caution">
    <text evidence="1">The sequence shown here is derived from an EMBL/GenBank/DDBJ whole genome shotgun (WGS) entry which is preliminary data.</text>
</comment>
<gene>
    <name evidence="1" type="ORF">LCGC14_0431040</name>
</gene>
<name>A0A0F9SU91_9ZZZZ</name>
<sequence>MGRELTPTEKAIERLIELGYEMNAKITDIGGSDFIWIFKRPDGTIFVACKTKTLLKEISIIQ</sequence>
<dbReference type="AlphaFoldDB" id="A0A0F9SU91"/>
<organism evidence="1">
    <name type="scientific">marine sediment metagenome</name>
    <dbReference type="NCBI Taxonomy" id="412755"/>
    <lineage>
        <taxon>unclassified sequences</taxon>
        <taxon>metagenomes</taxon>
        <taxon>ecological metagenomes</taxon>
    </lineage>
</organism>
<proteinExistence type="predicted"/>
<accession>A0A0F9SU91</accession>